<dbReference type="InterPro" id="IPR001789">
    <property type="entry name" value="Sig_transdc_resp-reg_receiver"/>
</dbReference>
<feature type="region of interest" description="Disordered" evidence="9">
    <location>
        <begin position="132"/>
        <end position="168"/>
    </location>
</feature>
<comment type="subcellular location">
    <subcellularLocation>
        <location evidence="6">Cytoplasm</location>
    </subcellularLocation>
</comment>
<name>A0ABU9C3A0_9BURK</name>
<dbReference type="GO" id="GO:0008984">
    <property type="term" value="F:protein-glutamate methylesterase activity"/>
    <property type="evidence" value="ECO:0007669"/>
    <property type="project" value="UniProtKB-EC"/>
</dbReference>
<keyword evidence="3 6" id="KW-0597">Phosphoprotein</keyword>
<dbReference type="NCBIfam" id="NF001965">
    <property type="entry name" value="PRK00742.1"/>
    <property type="match status" value="1"/>
</dbReference>
<dbReference type="PROSITE" id="PS50122">
    <property type="entry name" value="CHEB"/>
    <property type="match status" value="1"/>
</dbReference>
<dbReference type="Proteomes" id="UP001379945">
    <property type="component" value="Unassembled WGS sequence"/>
</dbReference>
<organism evidence="12 13">
    <name type="scientific">Ideonella margarita</name>
    <dbReference type="NCBI Taxonomy" id="2984191"/>
    <lineage>
        <taxon>Bacteria</taxon>
        <taxon>Pseudomonadati</taxon>
        <taxon>Pseudomonadota</taxon>
        <taxon>Betaproteobacteria</taxon>
        <taxon>Burkholderiales</taxon>
        <taxon>Sphaerotilaceae</taxon>
        <taxon>Ideonella</taxon>
    </lineage>
</organism>
<keyword evidence="13" id="KW-1185">Reference proteome</keyword>
<dbReference type="SUPFAM" id="SSF52172">
    <property type="entry name" value="CheY-like"/>
    <property type="match status" value="1"/>
</dbReference>
<dbReference type="Pfam" id="PF01339">
    <property type="entry name" value="CheB_methylest"/>
    <property type="match status" value="1"/>
</dbReference>
<comment type="domain">
    <text evidence="6">Contains a C-terminal catalytic domain, and an N-terminal region which modulates catalytic activity.</text>
</comment>
<feature type="domain" description="Response regulatory" evidence="10">
    <location>
        <begin position="3"/>
        <end position="119"/>
    </location>
</feature>
<dbReference type="HAMAP" id="MF_00099">
    <property type="entry name" value="CheB_chemtxs"/>
    <property type="match status" value="1"/>
</dbReference>
<evidence type="ECO:0000256" key="7">
    <source>
        <dbReference type="PROSITE-ProRule" id="PRU00050"/>
    </source>
</evidence>
<feature type="active site" evidence="6 7">
    <location>
        <position position="203"/>
    </location>
</feature>
<dbReference type="InterPro" id="IPR008248">
    <property type="entry name" value="CheB-like"/>
</dbReference>
<dbReference type="GO" id="GO:0008168">
    <property type="term" value="F:methyltransferase activity"/>
    <property type="evidence" value="ECO:0007669"/>
    <property type="project" value="UniProtKB-KW"/>
</dbReference>
<keyword evidence="1 6" id="KW-0963">Cytoplasm</keyword>
<dbReference type="SMART" id="SM00448">
    <property type="entry name" value="REC"/>
    <property type="match status" value="1"/>
</dbReference>
<dbReference type="PANTHER" id="PTHR42872">
    <property type="entry name" value="PROTEIN-GLUTAMATE METHYLESTERASE/PROTEIN-GLUTAMINE GLUTAMINASE"/>
    <property type="match status" value="1"/>
</dbReference>
<dbReference type="RefSeq" id="WP_341398379.1">
    <property type="nucleotide sequence ID" value="NZ_JBBUTI010000004.1"/>
</dbReference>
<dbReference type="SUPFAM" id="SSF52738">
    <property type="entry name" value="Methylesterase CheB, C-terminal domain"/>
    <property type="match status" value="1"/>
</dbReference>
<gene>
    <name evidence="6 12" type="primary">cheB</name>
    <name evidence="12" type="ORF">AACH00_07090</name>
</gene>
<sequence length="384" mass="41085">MIKLLIVDDSALMRRQLSLLFQAAGDFVIRQARNGQEAVEQNREFQPDVVTLDINMPEMDGITALSLIMAERPVPVVMVSSLTEKGALATFEALNLGAIDYVAKPGGTISLSLDQIKDELLTKVRGAMRARPGTRGSLLGRTAAARPATRAAPGLRATSTDQPSKAQSLAQRLREEREAHAASARERSAVRSTRDGLLLIGVSTGGPRALETVLPDLPADFPWPVLVVQHMPASFTGPFAARLDNICPLTVVEASRPMPVERGHVYVGKGGADMVVTRRAGVLTVLPKPENAAHLWHPSVELMARTALEVVAADQLHAVMLTGMGNDGADAFTEIKRRGGRTVAESEETAIVWGMPGELVSRGGASVVLPLDKISAQVKAWALR</sequence>
<keyword evidence="12" id="KW-0489">Methyltransferase</keyword>
<comment type="caution">
    <text evidence="12">The sequence shown here is derived from an EMBL/GenBank/DDBJ whole genome shotgun (WGS) entry which is preliminary data.</text>
</comment>
<protein>
    <recommendedName>
        <fullName evidence="6">Protein-glutamate methylesterase/protein-glutamine glutaminase</fullName>
        <ecNumber evidence="6">3.1.1.61</ecNumber>
        <ecNumber evidence="6">3.5.1.44</ecNumber>
    </recommendedName>
</protein>
<dbReference type="EC" id="3.5.1.44" evidence="6"/>
<feature type="domain" description="CheB-type methylesterase" evidence="11">
    <location>
        <begin position="191"/>
        <end position="384"/>
    </location>
</feature>
<evidence type="ECO:0000256" key="2">
    <source>
        <dbReference type="ARBA" id="ARBA00022500"/>
    </source>
</evidence>
<evidence type="ECO:0000313" key="12">
    <source>
        <dbReference type="EMBL" id="MEK8046101.1"/>
    </source>
</evidence>
<evidence type="ECO:0000256" key="5">
    <source>
        <dbReference type="ARBA" id="ARBA00048267"/>
    </source>
</evidence>
<dbReference type="GO" id="GO:0032259">
    <property type="term" value="P:methylation"/>
    <property type="evidence" value="ECO:0007669"/>
    <property type="project" value="UniProtKB-KW"/>
</dbReference>
<dbReference type="Gene3D" id="3.40.50.2300">
    <property type="match status" value="1"/>
</dbReference>
<evidence type="ECO:0000256" key="3">
    <source>
        <dbReference type="ARBA" id="ARBA00022553"/>
    </source>
</evidence>
<comment type="similarity">
    <text evidence="6">Belongs to the CheB family.</text>
</comment>
<comment type="catalytic activity">
    <reaction evidence="6">
        <text>L-glutaminyl-[protein] + H2O = L-glutamyl-[protein] + NH4(+)</text>
        <dbReference type="Rhea" id="RHEA:16441"/>
        <dbReference type="Rhea" id="RHEA-COMP:10207"/>
        <dbReference type="Rhea" id="RHEA-COMP:10208"/>
        <dbReference type="ChEBI" id="CHEBI:15377"/>
        <dbReference type="ChEBI" id="CHEBI:28938"/>
        <dbReference type="ChEBI" id="CHEBI:29973"/>
        <dbReference type="ChEBI" id="CHEBI:30011"/>
        <dbReference type="EC" id="3.5.1.44"/>
    </reaction>
</comment>
<dbReference type="PIRSF" id="PIRSF000876">
    <property type="entry name" value="RR_chemtxs_CheB"/>
    <property type="match status" value="1"/>
</dbReference>
<comment type="function">
    <text evidence="6">Involved in chemotaxis. Part of a chemotaxis signal transduction system that modulates chemotaxis in response to various stimuli. Catalyzes the demethylation of specific methylglutamate residues introduced into the chemoreceptors (methyl-accepting chemotaxis proteins or MCP) by CheR. Also mediates the irreversible deamidation of specific glutamine residues to glutamic acid.</text>
</comment>
<reference evidence="12 13" key="1">
    <citation type="submission" date="2024-04" db="EMBL/GenBank/DDBJ databases">
        <title>Novel species of the genus Ideonella isolated from streams.</title>
        <authorList>
            <person name="Lu H."/>
        </authorList>
    </citation>
    <scope>NUCLEOTIDE SEQUENCE [LARGE SCALE GENOMIC DNA]</scope>
    <source>
        <strain evidence="12 13">LYT19W</strain>
    </source>
</reference>
<accession>A0ABU9C3A0</accession>
<dbReference type="InterPro" id="IPR035909">
    <property type="entry name" value="CheB_C"/>
</dbReference>
<feature type="active site" evidence="6 7">
    <location>
        <position position="327"/>
    </location>
</feature>
<evidence type="ECO:0000313" key="13">
    <source>
        <dbReference type="Proteomes" id="UP001379945"/>
    </source>
</evidence>
<dbReference type="EC" id="3.1.1.61" evidence="6"/>
<evidence type="ECO:0000256" key="6">
    <source>
        <dbReference type="HAMAP-Rule" id="MF_00099"/>
    </source>
</evidence>
<dbReference type="CDD" id="cd16432">
    <property type="entry name" value="CheB_Rec"/>
    <property type="match status" value="1"/>
</dbReference>
<proteinExistence type="inferred from homology"/>
<dbReference type="Gene3D" id="3.40.50.180">
    <property type="entry name" value="Methylesterase CheB, C-terminal domain"/>
    <property type="match status" value="1"/>
</dbReference>
<feature type="modified residue" description="4-aspartylphosphate" evidence="6 8">
    <location>
        <position position="53"/>
    </location>
</feature>
<dbReference type="CDD" id="cd17541">
    <property type="entry name" value="REC_CheB-like"/>
    <property type="match status" value="1"/>
</dbReference>
<evidence type="ECO:0000256" key="4">
    <source>
        <dbReference type="ARBA" id="ARBA00022801"/>
    </source>
</evidence>
<evidence type="ECO:0000259" key="11">
    <source>
        <dbReference type="PROSITE" id="PS50122"/>
    </source>
</evidence>
<evidence type="ECO:0000256" key="9">
    <source>
        <dbReference type="SAM" id="MobiDB-lite"/>
    </source>
</evidence>
<dbReference type="PROSITE" id="PS50110">
    <property type="entry name" value="RESPONSE_REGULATORY"/>
    <property type="match status" value="1"/>
</dbReference>
<dbReference type="InterPro" id="IPR000673">
    <property type="entry name" value="Sig_transdc_resp-reg_Me-estase"/>
</dbReference>
<feature type="active site" evidence="6 7">
    <location>
        <position position="230"/>
    </location>
</feature>
<keyword evidence="4 6" id="KW-0378">Hydrolase</keyword>
<keyword evidence="2 6" id="KW-0145">Chemotaxis</keyword>
<keyword evidence="12" id="KW-0808">Transferase</keyword>
<evidence type="ECO:0000256" key="1">
    <source>
        <dbReference type="ARBA" id="ARBA00022490"/>
    </source>
</evidence>
<feature type="compositionally biased region" description="Low complexity" evidence="9">
    <location>
        <begin position="138"/>
        <end position="158"/>
    </location>
</feature>
<dbReference type="Pfam" id="PF00072">
    <property type="entry name" value="Response_reg"/>
    <property type="match status" value="1"/>
</dbReference>
<dbReference type="EMBL" id="JBBUTI010000004">
    <property type="protein sequence ID" value="MEK8046101.1"/>
    <property type="molecule type" value="Genomic_DNA"/>
</dbReference>
<dbReference type="InterPro" id="IPR011006">
    <property type="entry name" value="CheY-like_superfamily"/>
</dbReference>
<dbReference type="PANTHER" id="PTHR42872:SF6">
    <property type="entry name" value="PROTEIN-GLUTAMATE METHYLESTERASE_PROTEIN-GLUTAMINE GLUTAMINASE"/>
    <property type="match status" value="1"/>
</dbReference>
<comment type="catalytic activity">
    <reaction evidence="5 6">
        <text>[protein]-L-glutamate 5-O-methyl ester + H2O = L-glutamyl-[protein] + methanol + H(+)</text>
        <dbReference type="Rhea" id="RHEA:23236"/>
        <dbReference type="Rhea" id="RHEA-COMP:10208"/>
        <dbReference type="Rhea" id="RHEA-COMP:10311"/>
        <dbReference type="ChEBI" id="CHEBI:15377"/>
        <dbReference type="ChEBI" id="CHEBI:15378"/>
        <dbReference type="ChEBI" id="CHEBI:17790"/>
        <dbReference type="ChEBI" id="CHEBI:29973"/>
        <dbReference type="ChEBI" id="CHEBI:82795"/>
        <dbReference type="EC" id="3.1.1.61"/>
    </reaction>
</comment>
<comment type="PTM">
    <text evidence="6">Phosphorylated by CheA. Phosphorylation of the N-terminal regulatory domain activates the methylesterase activity.</text>
</comment>
<evidence type="ECO:0000256" key="8">
    <source>
        <dbReference type="PROSITE-ProRule" id="PRU00169"/>
    </source>
</evidence>
<evidence type="ECO:0000259" key="10">
    <source>
        <dbReference type="PROSITE" id="PS50110"/>
    </source>
</evidence>